<evidence type="ECO:0000259" key="2">
    <source>
        <dbReference type="PROSITE" id="PS50113"/>
    </source>
</evidence>
<feature type="domain" description="PAC" evidence="2">
    <location>
        <begin position="302"/>
        <end position="356"/>
    </location>
</feature>
<dbReference type="EMBL" id="PIUM01000013">
    <property type="protein sequence ID" value="PKU24159.1"/>
    <property type="molecule type" value="Genomic_DNA"/>
</dbReference>
<dbReference type="Gene3D" id="3.20.20.450">
    <property type="entry name" value="EAL domain"/>
    <property type="match status" value="1"/>
</dbReference>
<dbReference type="InterPro" id="IPR001633">
    <property type="entry name" value="EAL_dom"/>
</dbReference>
<organism evidence="5 6">
    <name type="scientific">Telmatospirillum siberiense</name>
    <dbReference type="NCBI Taxonomy" id="382514"/>
    <lineage>
        <taxon>Bacteria</taxon>
        <taxon>Pseudomonadati</taxon>
        <taxon>Pseudomonadota</taxon>
        <taxon>Alphaproteobacteria</taxon>
        <taxon>Rhodospirillales</taxon>
        <taxon>Rhodospirillaceae</taxon>
        <taxon>Telmatospirillum</taxon>
    </lineage>
</organism>
<evidence type="ECO:0000256" key="1">
    <source>
        <dbReference type="SAM" id="Phobius"/>
    </source>
</evidence>
<dbReference type="Gene3D" id="3.30.70.270">
    <property type="match status" value="1"/>
</dbReference>
<comment type="caution">
    <text evidence="5">The sequence shown here is derived from an EMBL/GenBank/DDBJ whole genome shotgun (WGS) entry which is preliminary data.</text>
</comment>
<dbReference type="Pfam" id="PF00563">
    <property type="entry name" value="EAL"/>
    <property type="match status" value="1"/>
</dbReference>
<dbReference type="Gene3D" id="3.30.450.20">
    <property type="entry name" value="PAS domain"/>
    <property type="match status" value="1"/>
</dbReference>
<dbReference type="SUPFAM" id="SSF55785">
    <property type="entry name" value="PYP-like sensor domain (PAS domain)"/>
    <property type="match status" value="1"/>
</dbReference>
<feature type="transmembrane region" description="Helical" evidence="1">
    <location>
        <begin position="187"/>
        <end position="205"/>
    </location>
</feature>
<keyword evidence="1" id="KW-0472">Membrane</keyword>
<dbReference type="AlphaFoldDB" id="A0A2N3PUS4"/>
<dbReference type="NCBIfam" id="TIGR00229">
    <property type="entry name" value="sensory_box"/>
    <property type="match status" value="1"/>
</dbReference>
<dbReference type="InterPro" id="IPR000160">
    <property type="entry name" value="GGDEF_dom"/>
</dbReference>
<dbReference type="InterPro" id="IPR035965">
    <property type="entry name" value="PAS-like_dom_sf"/>
</dbReference>
<feature type="transmembrane region" description="Helical" evidence="1">
    <location>
        <begin position="72"/>
        <end position="90"/>
    </location>
</feature>
<dbReference type="InterPro" id="IPR035919">
    <property type="entry name" value="EAL_sf"/>
</dbReference>
<dbReference type="Pfam" id="PF08448">
    <property type="entry name" value="PAS_4"/>
    <property type="match status" value="1"/>
</dbReference>
<dbReference type="CDD" id="cd01949">
    <property type="entry name" value="GGDEF"/>
    <property type="match status" value="1"/>
</dbReference>
<dbReference type="Pfam" id="PF00990">
    <property type="entry name" value="GGDEF"/>
    <property type="match status" value="1"/>
</dbReference>
<dbReference type="InterPro" id="IPR000700">
    <property type="entry name" value="PAS-assoc_C"/>
</dbReference>
<accession>A0A2N3PUS4</accession>
<evidence type="ECO:0000259" key="4">
    <source>
        <dbReference type="PROSITE" id="PS50887"/>
    </source>
</evidence>
<feature type="transmembrane region" description="Helical" evidence="1">
    <location>
        <begin position="44"/>
        <end position="66"/>
    </location>
</feature>
<keyword evidence="6" id="KW-1185">Reference proteome</keyword>
<keyword evidence="1" id="KW-1133">Transmembrane helix</keyword>
<dbReference type="InterPro" id="IPR052155">
    <property type="entry name" value="Biofilm_reg_signaling"/>
</dbReference>
<feature type="transmembrane region" description="Helical" evidence="1">
    <location>
        <begin position="110"/>
        <end position="131"/>
    </location>
</feature>
<dbReference type="SUPFAM" id="SSF55073">
    <property type="entry name" value="Nucleotide cyclase"/>
    <property type="match status" value="1"/>
</dbReference>
<dbReference type="SMART" id="SM00267">
    <property type="entry name" value="GGDEF"/>
    <property type="match status" value="1"/>
</dbReference>
<dbReference type="SUPFAM" id="SSF141868">
    <property type="entry name" value="EAL domain-like"/>
    <property type="match status" value="1"/>
</dbReference>
<name>A0A2N3PUS4_9PROT</name>
<dbReference type="SMART" id="SM00052">
    <property type="entry name" value="EAL"/>
    <property type="match status" value="1"/>
</dbReference>
<evidence type="ECO:0000313" key="5">
    <source>
        <dbReference type="EMBL" id="PKU24159.1"/>
    </source>
</evidence>
<dbReference type="NCBIfam" id="TIGR00254">
    <property type="entry name" value="GGDEF"/>
    <property type="match status" value="1"/>
</dbReference>
<reference evidence="6" key="1">
    <citation type="submission" date="2017-12" db="EMBL/GenBank/DDBJ databases">
        <title>Draft genome sequence of Telmatospirillum siberiense 26-4b1T, an acidotolerant peatland alphaproteobacterium potentially involved in sulfur cycling.</title>
        <authorList>
            <person name="Hausmann B."/>
            <person name="Pjevac P."/>
            <person name="Schreck K."/>
            <person name="Herbold C.W."/>
            <person name="Daims H."/>
            <person name="Wagner M."/>
            <person name="Pester M."/>
            <person name="Loy A."/>
        </authorList>
    </citation>
    <scope>NUCLEOTIDE SEQUENCE [LARGE SCALE GENOMIC DNA]</scope>
    <source>
        <strain evidence="6">26-4b1</strain>
    </source>
</reference>
<gene>
    <name evidence="5" type="ORF">CWS72_12545</name>
</gene>
<dbReference type="PROSITE" id="PS50113">
    <property type="entry name" value="PAC"/>
    <property type="match status" value="1"/>
</dbReference>
<keyword evidence="1" id="KW-0812">Transmembrane</keyword>
<evidence type="ECO:0000259" key="3">
    <source>
        <dbReference type="PROSITE" id="PS50883"/>
    </source>
</evidence>
<feature type="transmembrane region" description="Helical" evidence="1">
    <location>
        <begin position="137"/>
        <end position="155"/>
    </location>
</feature>
<feature type="domain" description="EAL" evidence="3">
    <location>
        <begin position="526"/>
        <end position="778"/>
    </location>
</feature>
<dbReference type="InterPro" id="IPR043128">
    <property type="entry name" value="Rev_trsase/Diguanyl_cyclase"/>
</dbReference>
<feature type="domain" description="GGDEF" evidence="4">
    <location>
        <begin position="384"/>
        <end position="517"/>
    </location>
</feature>
<dbReference type="PROSITE" id="PS50887">
    <property type="entry name" value="GGDEF"/>
    <property type="match status" value="1"/>
</dbReference>
<dbReference type="PANTHER" id="PTHR44757">
    <property type="entry name" value="DIGUANYLATE CYCLASE DGCP"/>
    <property type="match status" value="1"/>
</dbReference>
<dbReference type="CDD" id="cd01948">
    <property type="entry name" value="EAL"/>
    <property type="match status" value="1"/>
</dbReference>
<dbReference type="Proteomes" id="UP000233293">
    <property type="component" value="Unassembled WGS sequence"/>
</dbReference>
<dbReference type="CDD" id="cd00130">
    <property type="entry name" value="PAS"/>
    <property type="match status" value="1"/>
</dbReference>
<evidence type="ECO:0000313" key="6">
    <source>
        <dbReference type="Proteomes" id="UP000233293"/>
    </source>
</evidence>
<dbReference type="InterPro" id="IPR000014">
    <property type="entry name" value="PAS"/>
</dbReference>
<protein>
    <submittedName>
        <fullName evidence="5">PAS domain S-box protein</fullName>
    </submittedName>
</protein>
<dbReference type="PROSITE" id="PS50883">
    <property type="entry name" value="EAL"/>
    <property type="match status" value="1"/>
</dbReference>
<dbReference type="InterPro" id="IPR013656">
    <property type="entry name" value="PAS_4"/>
</dbReference>
<dbReference type="PANTHER" id="PTHR44757:SF2">
    <property type="entry name" value="BIOFILM ARCHITECTURE MAINTENANCE PROTEIN MBAA"/>
    <property type="match status" value="1"/>
</dbReference>
<sequence>MMKIKTILKTTWRMTTSNWRPLDADTATLERFKFRQYHAIARLVPFRMAADCANAFLICIIAQAALPIPLLAGWYVCILAVAGMSVSVWWRWFRNGTPDNAGGAPFSRPILLSAAMACLYAVAIIMVFDHVHPDGQVVLLTLLGGLIAAGALGRAMVPPCAFVWMAPLTAAAAYALCQTTVGSSSFILILLAIYVLIVLISVLSMSKMFLARLTAEASAEHQEQVVSLLLRDFETHASNWLWESDKQGRMTRVSTRMSQIFGQSPSAMLNVELGRLLSGEESEKTDTVGEIRAFENRLSLPQPFHNHIVPFKGGNEWRWLSLTAKPILDERGNHGGWRGVGADITEKRRYEMELETLAKQDPLTGLPNRRHFLKILADQTAAGTTNALFLIDLDNFKTINDTLGHSIGDKLLQMVARRFQACTTSGGLLARLDGDEFAFLEKDIDSIESVIEQATAFLDSLSDPLHVSDTRTEIRASIGIALAPEHGRTTNLLLRNADAALYAAKETGGGAARVFDSSLGNRQQERFEIVSDLGFALKQGQFTLNYQPQVDCLSGRITAFEALLRWRHPEKGLIPPDHFIPIAEETGQIISIGAWALEQACRDAAQWPDDLTVAVNLSAVQLNSRGIIQTVRQALDASGLPPHRLELEVTESALVSDAASAQATLQALRDMRIEIALDDFGTGYSMLSYLRNFPFDKLKIDRSFVMTLTDTQGDESRAIFRAIIDLASALDLRTVAEGIDSEEKLSAVRNYGCDDVQGYLVARPMEAVEVFKFLKGWQAW</sequence>
<proteinExistence type="predicted"/>
<dbReference type="InterPro" id="IPR029787">
    <property type="entry name" value="Nucleotide_cyclase"/>
</dbReference>